<feature type="compositionally biased region" description="Low complexity" evidence="1">
    <location>
        <begin position="380"/>
        <end position="394"/>
    </location>
</feature>
<feature type="region of interest" description="Disordered" evidence="1">
    <location>
        <begin position="380"/>
        <end position="409"/>
    </location>
</feature>
<dbReference type="AlphaFoldDB" id="A0A5N6KVG3"/>
<feature type="compositionally biased region" description="Polar residues" evidence="1">
    <location>
        <begin position="185"/>
        <end position="196"/>
    </location>
</feature>
<accession>A0A5N6KVG3</accession>
<feature type="compositionally biased region" description="Low complexity" evidence="1">
    <location>
        <begin position="212"/>
        <end position="221"/>
    </location>
</feature>
<evidence type="ECO:0000313" key="2">
    <source>
        <dbReference type="EMBL" id="KAB8349514.1"/>
    </source>
</evidence>
<sequence length="501" mass="53292">MKPGHYSLNSDWFLYNDSDDESEMAELDENGEWQPVPRSPKESRTSNLHPPPAKRIRLSGPDSPASTAKALRLLDPAPLYPTKQSMPGLPGDDPHRARPYRGTALATAEELGQLRGNNVFAAHDHFDGRSGSNPEPKASPRNPPVSTGGYRVPDFDSDSDVDDTEMEDPSLVGWAASPPPRPQPSHASLPTDTNPPSWAAPDSASGIEAAEHALSSQAAAANDSGALARVRLQAEKYKPKTPSGLRAAARMGSSPLSTPPHQTPIAAPLFQAPTAANTPFQPPHFAPTSQQTGTAIGTPNQAHIFAPQQTNTAVSSPEQVHGFASQQNSTTVSTPHQAQGFASQQSGTTATTPQQAHPLVSQQTPNTIIPTAVPLIASQQTPAPAATQNTPGAASPQRAPTATTDEDEQEPVFLFNPPVKPEWMVNLEIAARSAINNLPPPCPIRGKWIQAEIDADLGEGVAKVKGEPKPTWLREAAAHAKQEYEDYLAQRDTQRAAPQAT</sequence>
<organism evidence="2 3">
    <name type="scientific">Carpinus fangiana</name>
    <dbReference type="NCBI Taxonomy" id="176857"/>
    <lineage>
        <taxon>Eukaryota</taxon>
        <taxon>Viridiplantae</taxon>
        <taxon>Streptophyta</taxon>
        <taxon>Embryophyta</taxon>
        <taxon>Tracheophyta</taxon>
        <taxon>Spermatophyta</taxon>
        <taxon>Magnoliopsida</taxon>
        <taxon>eudicotyledons</taxon>
        <taxon>Gunneridae</taxon>
        <taxon>Pentapetalae</taxon>
        <taxon>rosids</taxon>
        <taxon>fabids</taxon>
        <taxon>Fagales</taxon>
        <taxon>Betulaceae</taxon>
        <taxon>Carpinus</taxon>
    </lineage>
</organism>
<reference evidence="2 3" key="1">
    <citation type="submission" date="2019-06" db="EMBL/GenBank/DDBJ databases">
        <title>A chromosomal-level reference genome of Carpinus fangiana (Coryloideae, Betulaceae).</title>
        <authorList>
            <person name="Yang X."/>
            <person name="Wang Z."/>
            <person name="Zhang L."/>
            <person name="Hao G."/>
            <person name="Liu J."/>
            <person name="Yang Y."/>
        </authorList>
    </citation>
    <scope>NUCLEOTIDE SEQUENCE [LARGE SCALE GENOMIC DNA]</scope>
    <source>
        <strain evidence="2">Cfa_2016G</strain>
        <tissue evidence="2">Leaf</tissue>
    </source>
</reference>
<keyword evidence="3" id="KW-1185">Reference proteome</keyword>
<evidence type="ECO:0000256" key="1">
    <source>
        <dbReference type="SAM" id="MobiDB-lite"/>
    </source>
</evidence>
<feature type="region of interest" description="Disordered" evidence="1">
    <location>
        <begin position="235"/>
        <end position="296"/>
    </location>
</feature>
<feature type="region of interest" description="Disordered" evidence="1">
    <location>
        <begin position="19"/>
        <end position="103"/>
    </location>
</feature>
<feature type="compositionally biased region" description="Acidic residues" evidence="1">
    <location>
        <begin position="19"/>
        <end position="31"/>
    </location>
</feature>
<feature type="region of interest" description="Disordered" evidence="1">
    <location>
        <begin position="116"/>
        <end position="223"/>
    </location>
</feature>
<comment type="caution">
    <text evidence="2">The sequence shown here is derived from an EMBL/GenBank/DDBJ whole genome shotgun (WGS) entry which is preliminary data.</text>
</comment>
<dbReference type="EMBL" id="VIBQ01000014">
    <property type="protein sequence ID" value="KAB8349514.1"/>
    <property type="molecule type" value="Genomic_DNA"/>
</dbReference>
<feature type="compositionally biased region" description="Acidic residues" evidence="1">
    <location>
        <begin position="155"/>
        <end position="168"/>
    </location>
</feature>
<protein>
    <submittedName>
        <fullName evidence="2">Uncharacterized protein</fullName>
    </submittedName>
</protein>
<dbReference type="OrthoDB" id="5394108at2759"/>
<dbReference type="Proteomes" id="UP000327013">
    <property type="component" value="Unassembled WGS sequence"/>
</dbReference>
<name>A0A5N6KVG3_9ROSI</name>
<feature type="compositionally biased region" description="Polar residues" evidence="1">
    <location>
        <begin position="287"/>
        <end position="296"/>
    </location>
</feature>
<gene>
    <name evidence="2" type="ORF">FH972_023540</name>
</gene>
<evidence type="ECO:0000313" key="3">
    <source>
        <dbReference type="Proteomes" id="UP000327013"/>
    </source>
</evidence>
<feature type="region of interest" description="Disordered" evidence="1">
    <location>
        <begin position="314"/>
        <end position="360"/>
    </location>
</feature>
<proteinExistence type="predicted"/>